<name>A0A286UJ32_9AGAM</name>
<sequence>MVVTRKTPVPMPPASRTPSTLSTPKVGKGKSSYSSPLSQDDGGSPVKMSSPNVKYVGPQFSDDAMFINSSPPRKSPKEKPKNKSRKKGSTKRERRPNTWLDFFSRVFLLGFLIYSLSVCPNAKDESAICRGLAEYRRLILEPYVITPFNNLLQHPSVSPYSTPIIENAKPILERSRKEWNDRVVPQWNGYVIPQWKKHVVPQWNTHVSPQIAVLDAKVDPYRRKVTEAYAKHVSPYVIYAQRVARKSQPYIVMTAARTYDSYQFSKPYIARTYEEAKRIPPFVNKYIIKPLAALRRQYVDPHVCKYYEEVKSIVLDKLASLGLEDQFKRFYPNTKATSEPTKSEVRTNVNKDTISSAASIAAASLHARQSSLFDNSASNTISSNTVASVNSVSTASKTLGDESTESVPGATYSPEPEDLTKSLESTQGTVSENIQQPSSSTYSTTSSSAPIDVPKAHRPSSPVPASASVDQELEDLLADLGLDLEETISVQPSVVPIIVREESEEEKAAKQAARVAEVAEKRRELQARHTRWEEKLADAITKQTSVLKSTISEIRRSAAADLKVNLAIREAVEKLHSEAEKALRGTEAYFSKLKEGGKSRDEQSKLWDRVLKKVEVKFEERLQEVEEKVNKWYQDEVLSKEEQALIQGSDIIRTLADDAQADIGLDYAWLDDVTYLDWRRYHALLDKHKVWLEEANMLTNGTHEEPYPNPVVDTLEDLQSEVRDITVGFETRMRRIKREGDRTFSGGQNEEESASGPEVSVLPIESKEDAVLQEVADAILGRSEDEIVEALGRAERYSHEEL</sequence>
<protein>
    <recommendedName>
        <fullName evidence="5">Transcription factor hoxa13</fullName>
    </recommendedName>
</protein>
<dbReference type="AlphaFoldDB" id="A0A286UJ32"/>
<evidence type="ECO:0000313" key="3">
    <source>
        <dbReference type="EMBL" id="PAV19626.1"/>
    </source>
</evidence>
<feature type="region of interest" description="Disordered" evidence="2">
    <location>
        <begin position="1"/>
        <end position="94"/>
    </location>
</feature>
<gene>
    <name evidence="3" type="ORF">PNOK_0456000</name>
</gene>
<dbReference type="OrthoDB" id="3260408at2759"/>
<evidence type="ECO:0008006" key="5">
    <source>
        <dbReference type="Google" id="ProtNLM"/>
    </source>
</evidence>
<accession>A0A286UJ32</accession>
<evidence type="ECO:0000313" key="4">
    <source>
        <dbReference type="Proteomes" id="UP000217199"/>
    </source>
</evidence>
<dbReference type="Proteomes" id="UP000217199">
    <property type="component" value="Unassembled WGS sequence"/>
</dbReference>
<comment type="caution">
    <text evidence="3">The sequence shown here is derived from an EMBL/GenBank/DDBJ whole genome shotgun (WGS) entry which is preliminary data.</text>
</comment>
<feature type="compositionally biased region" description="Basic residues" evidence="2">
    <location>
        <begin position="82"/>
        <end position="94"/>
    </location>
</feature>
<dbReference type="InParanoid" id="A0A286UJ32"/>
<feature type="region of interest" description="Disordered" evidence="2">
    <location>
        <begin position="396"/>
        <end position="468"/>
    </location>
</feature>
<dbReference type="EMBL" id="NBII01000004">
    <property type="protein sequence ID" value="PAV19626.1"/>
    <property type="molecule type" value="Genomic_DNA"/>
</dbReference>
<feature type="compositionally biased region" description="Polar residues" evidence="2">
    <location>
        <begin position="422"/>
        <end position="437"/>
    </location>
</feature>
<reference evidence="3 4" key="1">
    <citation type="journal article" date="2017" name="Mol. Ecol.">
        <title>Comparative and population genomic landscape of Phellinus noxius: A hypervariable fungus causing root rot in trees.</title>
        <authorList>
            <person name="Chung C.L."/>
            <person name="Lee T.J."/>
            <person name="Akiba M."/>
            <person name="Lee H.H."/>
            <person name="Kuo T.H."/>
            <person name="Liu D."/>
            <person name="Ke H.M."/>
            <person name="Yokoi T."/>
            <person name="Roa M.B."/>
            <person name="Lu M.J."/>
            <person name="Chang Y.Y."/>
            <person name="Ann P.J."/>
            <person name="Tsai J.N."/>
            <person name="Chen C.Y."/>
            <person name="Tzean S.S."/>
            <person name="Ota Y."/>
            <person name="Hattori T."/>
            <person name="Sahashi N."/>
            <person name="Liou R.F."/>
            <person name="Kikuchi T."/>
            <person name="Tsai I.J."/>
        </authorList>
    </citation>
    <scope>NUCLEOTIDE SEQUENCE [LARGE SCALE GENOMIC DNA]</scope>
    <source>
        <strain evidence="3 4">FFPRI411160</strain>
    </source>
</reference>
<keyword evidence="1" id="KW-0175">Coiled coil</keyword>
<evidence type="ECO:0000256" key="1">
    <source>
        <dbReference type="SAM" id="Coils"/>
    </source>
</evidence>
<proteinExistence type="predicted"/>
<feature type="compositionally biased region" description="Low complexity" evidence="2">
    <location>
        <begin position="459"/>
        <end position="468"/>
    </location>
</feature>
<feature type="region of interest" description="Disordered" evidence="2">
    <location>
        <begin position="738"/>
        <end position="764"/>
    </location>
</feature>
<organism evidence="3 4">
    <name type="scientific">Pyrrhoderma noxium</name>
    <dbReference type="NCBI Taxonomy" id="2282107"/>
    <lineage>
        <taxon>Eukaryota</taxon>
        <taxon>Fungi</taxon>
        <taxon>Dikarya</taxon>
        <taxon>Basidiomycota</taxon>
        <taxon>Agaricomycotina</taxon>
        <taxon>Agaricomycetes</taxon>
        <taxon>Hymenochaetales</taxon>
        <taxon>Hymenochaetaceae</taxon>
        <taxon>Pyrrhoderma</taxon>
    </lineage>
</organism>
<feature type="compositionally biased region" description="Low complexity" evidence="2">
    <location>
        <begin position="438"/>
        <end position="448"/>
    </location>
</feature>
<keyword evidence="4" id="KW-1185">Reference proteome</keyword>
<evidence type="ECO:0000256" key="2">
    <source>
        <dbReference type="SAM" id="MobiDB-lite"/>
    </source>
</evidence>
<dbReference type="STRING" id="2282107.A0A286UJ32"/>
<feature type="coiled-coil region" evidence="1">
    <location>
        <begin position="508"/>
        <end position="542"/>
    </location>
</feature>